<gene>
    <name evidence="2" type="ORF">LMH87_001485</name>
</gene>
<accession>A0A9W8Q6E7</accession>
<dbReference type="RefSeq" id="XP_056049871.1">
    <property type="nucleotide sequence ID" value="XM_056192769.1"/>
</dbReference>
<feature type="compositionally biased region" description="Polar residues" evidence="1">
    <location>
        <begin position="628"/>
        <end position="639"/>
    </location>
</feature>
<feature type="region of interest" description="Disordered" evidence="1">
    <location>
        <begin position="561"/>
        <end position="643"/>
    </location>
</feature>
<keyword evidence="3" id="KW-1185">Reference proteome</keyword>
<dbReference type="GeneID" id="80888644"/>
<organism evidence="2 3">
    <name type="scientific">Akanthomyces muscarius</name>
    <name type="common">Entomopathogenic fungus</name>
    <name type="synonym">Lecanicillium muscarium</name>
    <dbReference type="NCBI Taxonomy" id="2231603"/>
    <lineage>
        <taxon>Eukaryota</taxon>
        <taxon>Fungi</taxon>
        <taxon>Dikarya</taxon>
        <taxon>Ascomycota</taxon>
        <taxon>Pezizomycotina</taxon>
        <taxon>Sordariomycetes</taxon>
        <taxon>Hypocreomycetidae</taxon>
        <taxon>Hypocreales</taxon>
        <taxon>Cordycipitaceae</taxon>
        <taxon>Akanthomyces</taxon>
    </lineage>
</organism>
<sequence>MRMANAFGQPSGFRFEPATGPAEKELFHVIIAMALDTGETFASSASREATREYSYIEIEGHYECYDLLKKPRGKNHSDYELSSAPCCRGRIPHKVAQHKIALRISETIELGYWSWTDSGPKRLNLAVQEGSCEDKRDTLLARIESRCSNFSERFDAAKAEQDPKCRARSFRELLALMKLTEKGARDSISGLRQDVLFAYHGDTFARKIRNGIAALTSVSSKKQRTLFCRILDFRTNPGQNLYELFDDDAAHTDSSNAKTRWLPWFSGSVATAVARASDAQFSESGKPRKEGEIIRREKIAHIVHQTIDELTKAHQTTITPEGPILGPVIGVKALAICSALQEESYLFFDAQRNIPIESIPAFARHLASLLVDIDWAGLPANVSVVFPLFLLSWAIRRNFSDVCNLLGLPNLAGLGLDLTSQFDHAELRWRAATQNWEKMTATEIKLAEVQLHQDLQIIIQDLQRLVIGEYDAESVIFERLSELPVTDHDSASQNVECAEEAGSVASDEGSLFMPLQSSVDSGYVSNAGSQQMFGSTLVAPSSGAFVFPSALSSCRNVQQDPAAAAGETEGGERTDAAAGQKRTSAGDNAASKRHRRSAAKATANSKTGRGSNADPSSTSHTAQRDETTSGAFGNTTDPVQEQAWVEFLQEQGMSSEDWAARM</sequence>
<dbReference type="AlphaFoldDB" id="A0A9W8Q6E7"/>
<comment type="caution">
    <text evidence="2">The sequence shown here is derived from an EMBL/GenBank/DDBJ whole genome shotgun (WGS) entry which is preliminary data.</text>
</comment>
<evidence type="ECO:0000313" key="2">
    <source>
        <dbReference type="EMBL" id="KAJ4146930.1"/>
    </source>
</evidence>
<reference evidence="2" key="1">
    <citation type="journal article" date="2023" name="Access Microbiol">
        <title>De-novo genome assembly for Akanthomyces muscarius, a biocontrol agent of insect agricultural pests.</title>
        <authorList>
            <person name="Erdos Z."/>
            <person name="Studholme D.J."/>
            <person name="Raymond B."/>
            <person name="Sharma M."/>
        </authorList>
    </citation>
    <scope>NUCLEOTIDE SEQUENCE</scope>
    <source>
        <strain evidence="2">Ve6</strain>
    </source>
</reference>
<evidence type="ECO:0000313" key="3">
    <source>
        <dbReference type="Proteomes" id="UP001144673"/>
    </source>
</evidence>
<protein>
    <submittedName>
        <fullName evidence="2">Uncharacterized protein</fullName>
    </submittedName>
</protein>
<dbReference type="Proteomes" id="UP001144673">
    <property type="component" value="Chromosome 3"/>
</dbReference>
<evidence type="ECO:0000256" key="1">
    <source>
        <dbReference type="SAM" id="MobiDB-lite"/>
    </source>
</evidence>
<dbReference type="KEGG" id="amus:LMH87_001485"/>
<proteinExistence type="predicted"/>
<dbReference type="EMBL" id="JAJHUN010000010">
    <property type="protein sequence ID" value="KAJ4146930.1"/>
    <property type="molecule type" value="Genomic_DNA"/>
</dbReference>
<name>A0A9W8Q6E7_AKAMU</name>
<feature type="compositionally biased region" description="Polar residues" evidence="1">
    <location>
        <begin position="604"/>
        <end position="621"/>
    </location>
</feature>